<dbReference type="GO" id="GO:0042777">
    <property type="term" value="P:proton motive force-driven plasma membrane ATP synthesis"/>
    <property type="evidence" value="ECO:0007669"/>
    <property type="project" value="TreeGrafter"/>
</dbReference>
<dbReference type="PROSITE" id="PS00449">
    <property type="entry name" value="ATPASE_A"/>
    <property type="match status" value="1"/>
</dbReference>
<name>A0A2M7TJF1_UNCKA</name>
<evidence type="ECO:0000256" key="7">
    <source>
        <dbReference type="ARBA" id="ARBA00022989"/>
    </source>
</evidence>
<proteinExistence type="inferred from homology"/>
<comment type="caution">
    <text evidence="13">The sequence shown here is derived from an EMBL/GenBank/DDBJ whole genome shotgun (WGS) entry which is preliminary data.</text>
</comment>
<evidence type="ECO:0000313" key="14">
    <source>
        <dbReference type="Proteomes" id="UP000228920"/>
    </source>
</evidence>
<comment type="similarity">
    <text evidence="2 11 12">Belongs to the ATPase A chain family.</text>
</comment>
<feature type="transmembrane region" description="Helical" evidence="11">
    <location>
        <begin position="192"/>
        <end position="212"/>
    </location>
</feature>
<dbReference type="GO" id="GO:0045259">
    <property type="term" value="C:proton-transporting ATP synthase complex"/>
    <property type="evidence" value="ECO:0007669"/>
    <property type="project" value="UniProtKB-KW"/>
</dbReference>
<dbReference type="InterPro" id="IPR023011">
    <property type="entry name" value="ATP_synth_F0_asu_AS"/>
</dbReference>
<feature type="transmembrane region" description="Helical" evidence="11">
    <location>
        <begin position="219"/>
        <end position="241"/>
    </location>
</feature>
<keyword evidence="4 11" id="KW-0138">CF(0)</keyword>
<evidence type="ECO:0000256" key="11">
    <source>
        <dbReference type="HAMAP-Rule" id="MF_01393"/>
    </source>
</evidence>
<gene>
    <name evidence="11 13" type="primary">atpB</name>
    <name evidence="13" type="ORF">COY32_02915</name>
</gene>
<dbReference type="GO" id="GO:0046933">
    <property type="term" value="F:proton-transporting ATP synthase activity, rotational mechanism"/>
    <property type="evidence" value="ECO:0007669"/>
    <property type="project" value="UniProtKB-UniRule"/>
</dbReference>
<dbReference type="HAMAP" id="MF_01393">
    <property type="entry name" value="ATP_synth_a_bact"/>
    <property type="match status" value="1"/>
</dbReference>
<evidence type="ECO:0000313" key="13">
    <source>
        <dbReference type="EMBL" id="PIZ46701.1"/>
    </source>
</evidence>
<dbReference type="PRINTS" id="PR00123">
    <property type="entry name" value="ATPASEA"/>
</dbReference>
<keyword evidence="10 11" id="KW-0066">ATP synthesis</keyword>
<dbReference type="CDD" id="cd00310">
    <property type="entry name" value="ATP-synt_Fo_a_6"/>
    <property type="match status" value="1"/>
</dbReference>
<evidence type="ECO:0000256" key="5">
    <source>
        <dbReference type="ARBA" id="ARBA00022692"/>
    </source>
</evidence>
<keyword evidence="8 11" id="KW-0406">Ion transport</keyword>
<feature type="transmembrane region" description="Helical" evidence="11">
    <location>
        <begin position="78"/>
        <end position="98"/>
    </location>
</feature>
<dbReference type="SUPFAM" id="SSF81336">
    <property type="entry name" value="F1F0 ATP synthase subunit A"/>
    <property type="match status" value="1"/>
</dbReference>
<evidence type="ECO:0000256" key="2">
    <source>
        <dbReference type="ARBA" id="ARBA00006810"/>
    </source>
</evidence>
<keyword evidence="11" id="KW-1003">Cell membrane</keyword>
<dbReference type="InterPro" id="IPR045082">
    <property type="entry name" value="ATP_syn_F0_a_bact/chloroplast"/>
</dbReference>
<feature type="transmembrane region" description="Helical" evidence="11">
    <location>
        <begin position="12"/>
        <end position="40"/>
    </location>
</feature>
<protein>
    <recommendedName>
        <fullName evidence="11 12">ATP synthase subunit a</fullName>
    </recommendedName>
    <alternativeName>
        <fullName evidence="11">ATP synthase F0 sector subunit a</fullName>
    </alternativeName>
    <alternativeName>
        <fullName evidence="11">F-ATPase subunit 6</fullName>
    </alternativeName>
</protein>
<evidence type="ECO:0000256" key="8">
    <source>
        <dbReference type="ARBA" id="ARBA00023065"/>
    </source>
</evidence>
<dbReference type="PANTHER" id="PTHR42823:SF3">
    <property type="entry name" value="ATP SYNTHASE SUBUNIT A, CHLOROPLASTIC"/>
    <property type="match status" value="1"/>
</dbReference>
<keyword evidence="6 11" id="KW-0375">Hydrogen ion transport</keyword>
<evidence type="ECO:0000256" key="4">
    <source>
        <dbReference type="ARBA" id="ARBA00022547"/>
    </source>
</evidence>
<dbReference type="InterPro" id="IPR035908">
    <property type="entry name" value="F0_ATP_A_sf"/>
</dbReference>
<dbReference type="Proteomes" id="UP000228920">
    <property type="component" value="Unassembled WGS sequence"/>
</dbReference>
<feature type="transmembrane region" description="Helical" evidence="11">
    <location>
        <begin position="168"/>
        <end position="186"/>
    </location>
</feature>
<keyword evidence="5 11" id="KW-0812">Transmembrane</keyword>
<accession>A0A2M7TJF1</accession>
<dbReference type="PANTHER" id="PTHR42823">
    <property type="entry name" value="ATP SYNTHASE SUBUNIT A, CHLOROPLASTIC"/>
    <property type="match status" value="1"/>
</dbReference>
<evidence type="ECO:0000256" key="9">
    <source>
        <dbReference type="ARBA" id="ARBA00023136"/>
    </source>
</evidence>
<dbReference type="AlphaFoldDB" id="A0A2M7TJF1"/>
<keyword evidence="3 11" id="KW-0813">Transport</keyword>
<evidence type="ECO:0000256" key="12">
    <source>
        <dbReference type="RuleBase" id="RU000483"/>
    </source>
</evidence>
<dbReference type="InterPro" id="IPR000568">
    <property type="entry name" value="ATP_synth_F0_asu"/>
</dbReference>
<sequence>MEHHISIAAETLFHIGPIAVTNALLTAVVVTILLSVFALFAHRAFQSQKPTLFTSFVEQIIAFFYDLTESIAGKNAPIFFPLIMTFFLFIIIANWFGLLPGITGIGLEVVEHGESTVVPLFRAATTDLNATIALALISVGVTQYYGFKFLGIKKHLSKYFNADGMNSFVGILEFVGVFSGILSFAFRLFGNIFAGEVLLVVMGSLIPLVLPIPFLGLEIFVGFIQATVFAVLSLVFMSVAVEHAQ</sequence>
<feature type="transmembrane region" description="Helical" evidence="11">
    <location>
        <begin position="128"/>
        <end position="147"/>
    </location>
</feature>
<dbReference type="GO" id="GO:0005886">
    <property type="term" value="C:plasma membrane"/>
    <property type="evidence" value="ECO:0007669"/>
    <property type="project" value="UniProtKB-SubCell"/>
</dbReference>
<comment type="subcellular location">
    <subcellularLocation>
        <location evidence="11 12">Cell membrane</location>
        <topology evidence="11 12">Multi-pass membrane protein</topology>
    </subcellularLocation>
    <subcellularLocation>
        <location evidence="1">Membrane</location>
        <topology evidence="1">Multi-pass membrane protein</topology>
    </subcellularLocation>
</comment>
<evidence type="ECO:0000256" key="10">
    <source>
        <dbReference type="ARBA" id="ARBA00023310"/>
    </source>
</evidence>
<keyword evidence="9 11" id="KW-0472">Membrane</keyword>
<comment type="function">
    <text evidence="11 12">Key component of the proton channel; it plays a direct role in the translocation of protons across the membrane.</text>
</comment>
<dbReference type="Pfam" id="PF00119">
    <property type="entry name" value="ATP-synt_A"/>
    <property type="match status" value="1"/>
</dbReference>
<evidence type="ECO:0000256" key="3">
    <source>
        <dbReference type="ARBA" id="ARBA00022448"/>
    </source>
</evidence>
<dbReference type="NCBIfam" id="TIGR01131">
    <property type="entry name" value="ATP_synt_6_or_A"/>
    <property type="match status" value="1"/>
</dbReference>
<reference evidence="14" key="1">
    <citation type="submission" date="2017-09" db="EMBL/GenBank/DDBJ databases">
        <title>Depth-based differentiation of microbial function through sediment-hosted aquifers and enrichment of novel symbionts in the deep terrestrial subsurface.</title>
        <authorList>
            <person name="Probst A.J."/>
            <person name="Ladd B."/>
            <person name="Jarett J.K."/>
            <person name="Geller-Mcgrath D.E."/>
            <person name="Sieber C.M.K."/>
            <person name="Emerson J.B."/>
            <person name="Anantharaman K."/>
            <person name="Thomas B.C."/>
            <person name="Malmstrom R."/>
            <person name="Stieglmeier M."/>
            <person name="Klingl A."/>
            <person name="Woyke T."/>
            <person name="Ryan C.M."/>
            <person name="Banfield J.F."/>
        </authorList>
    </citation>
    <scope>NUCLEOTIDE SEQUENCE [LARGE SCALE GENOMIC DNA]</scope>
</reference>
<keyword evidence="7 11" id="KW-1133">Transmembrane helix</keyword>
<evidence type="ECO:0000256" key="1">
    <source>
        <dbReference type="ARBA" id="ARBA00004141"/>
    </source>
</evidence>
<evidence type="ECO:0000256" key="6">
    <source>
        <dbReference type="ARBA" id="ARBA00022781"/>
    </source>
</evidence>
<organism evidence="13 14">
    <name type="scientific">candidate division WWE3 bacterium CG_4_10_14_0_2_um_filter_41_14</name>
    <dbReference type="NCBI Taxonomy" id="1975072"/>
    <lineage>
        <taxon>Bacteria</taxon>
        <taxon>Katanobacteria</taxon>
    </lineage>
</organism>
<dbReference type="EMBL" id="PFNL01000085">
    <property type="protein sequence ID" value="PIZ46701.1"/>
    <property type="molecule type" value="Genomic_DNA"/>
</dbReference>
<dbReference type="Gene3D" id="1.20.120.220">
    <property type="entry name" value="ATP synthase, F0 complex, subunit A"/>
    <property type="match status" value="1"/>
</dbReference>